<dbReference type="AlphaFoldDB" id="A0A1D8NI85"/>
<feature type="region of interest" description="Disordered" evidence="5">
    <location>
        <begin position="499"/>
        <end position="529"/>
    </location>
</feature>
<feature type="compositionally biased region" description="Basic and acidic residues" evidence="5">
    <location>
        <begin position="103"/>
        <end position="115"/>
    </location>
</feature>
<feature type="compositionally biased region" description="Basic residues" evidence="5">
    <location>
        <begin position="130"/>
        <end position="139"/>
    </location>
</feature>
<feature type="compositionally biased region" description="Low complexity" evidence="5">
    <location>
        <begin position="42"/>
        <end position="57"/>
    </location>
</feature>
<feature type="compositionally biased region" description="Polar residues" evidence="5">
    <location>
        <begin position="146"/>
        <end position="160"/>
    </location>
</feature>
<keyword evidence="1" id="KW-0479">Metal-binding</keyword>
<keyword evidence="2 4" id="KW-0863">Zinc-finger</keyword>
<organism evidence="7 8">
    <name type="scientific">Yarrowia lipolytica</name>
    <name type="common">Candida lipolytica</name>
    <dbReference type="NCBI Taxonomy" id="4952"/>
    <lineage>
        <taxon>Eukaryota</taxon>
        <taxon>Fungi</taxon>
        <taxon>Dikarya</taxon>
        <taxon>Ascomycota</taxon>
        <taxon>Saccharomycotina</taxon>
        <taxon>Dipodascomycetes</taxon>
        <taxon>Dipodascales</taxon>
        <taxon>Dipodascales incertae sedis</taxon>
        <taxon>Yarrowia</taxon>
    </lineage>
</organism>
<evidence type="ECO:0000259" key="6">
    <source>
        <dbReference type="PROSITE" id="PS50016"/>
    </source>
</evidence>
<feature type="compositionally biased region" description="Polar residues" evidence="5">
    <location>
        <begin position="1"/>
        <end position="18"/>
    </location>
</feature>
<dbReference type="FunFam" id="3.30.40.10:FF:000600">
    <property type="entry name" value="Phd zn-finger protein"/>
    <property type="match status" value="1"/>
</dbReference>
<dbReference type="SMART" id="SM00249">
    <property type="entry name" value="PHD"/>
    <property type="match status" value="2"/>
</dbReference>
<dbReference type="GO" id="GO:0032221">
    <property type="term" value="C:Rpd3S complex"/>
    <property type="evidence" value="ECO:0007669"/>
    <property type="project" value="TreeGrafter"/>
</dbReference>
<dbReference type="KEGG" id="yli:2912013"/>
<dbReference type="InterPro" id="IPR013083">
    <property type="entry name" value="Znf_RING/FYVE/PHD"/>
</dbReference>
<sequence>MPEWTEPQTAGPQNSVTGYNFGAPPPKKSGRGRKKTVKRMSRASSVASSESSPALESTNGVNGHEPNGNTTDSTRPSSPSSSPQVEDRVQQYESTNKRSLKVALDKTEPSTERGSLKRQKTATPSGSSTPRKRGRPKGSAKKDKSSTPTPSTPKLGSTPNLGHGSGLHIKIKVASPKKPGSPFGFATKTPPRVAAPPSEDDPTKDNDDFCDACKGLGRFLCCEACPKSFHFACSDPPYDDESLPDGQWFCKECKARRFPPEQAPRGIFSQLLNRISRTNPKEFRLPKSIREYFEGVSTGPFGEYSDDHEKTEKDITLALDDREVGIVRNLDKNGKPLECFKCGKNGLNGRGITSCDYCPTAWHLDCIDPPLANVKMLGRKWKCPNHVDNVINLPRKPKKLKRIDTDLQRGFVNDGNIEVLLDEGDEGVPLSIKPSLADIRRAKMREMVIDGVAYRLPEAGIKLDFIDTVKMHNWNEARDEAVAAYAMLDMAEKYKEMEVKMEEEDDDDDGEISDGGPDDLEAGVEQDEEQDLFSLSEKHLLAEVRKIVTSKGLDAVLAELKIADLVEKKIKEEQNDNVKSETRD</sequence>
<dbReference type="CDD" id="cd15535">
    <property type="entry name" value="PHD1_Rco1"/>
    <property type="match status" value="1"/>
</dbReference>
<dbReference type="PROSITE" id="PS01359">
    <property type="entry name" value="ZF_PHD_1"/>
    <property type="match status" value="1"/>
</dbReference>
<dbReference type="EMBL" id="CP017557">
    <property type="protein sequence ID" value="AOW05347.1"/>
    <property type="molecule type" value="Genomic_DNA"/>
</dbReference>
<dbReference type="InterPro" id="IPR001965">
    <property type="entry name" value="Znf_PHD"/>
</dbReference>
<evidence type="ECO:0000256" key="4">
    <source>
        <dbReference type="PROSITE-ProRule" id="PRU00146"/>
    </source>
</evidence>
<feature type="compositionally biased region" description="Acidic residues" evidence="5">
    <location>
        <begin position="501"/>
        <end position="529"/>
    </location>
</feature>
<evidence type="ECO:0000313" key="8">
    <source>
        <dbReference type="Proteomes" id="UP000182444"/>
    </source>
</evidence>
<dbReference type="GeneID" id="2912013"/>
<evidence type="ECO:0000256" key="5">
    <source>
        <dbReference type="SAM" id="MobiDB-lite"/>
    </source>
</evidence>
<dbReference type="Gene3D" id="3.30.40.10">
    <property type="entry name" value="Zinc/RING finger domain, C3HC4 (zinc finger)"/>
    <property type="match status" value="2"/>
</dbReference>
<dbReference type="InterPro" id="IPR019787">
    <property type="entry name" value="Znf_PHD-finger"/>
</dbReference>
<dbReference type="VEuPathDB" id="FungiDB:YALI1_E15939g"/>
<dbReference type="Pfam" id="PF00628">
    <property type="entry name" value="PHD"/>
    <property type="match status" value="2"/>
</dbReference>
<feature type="compositionally biased region" description="Basic residues" evidence="5">
    <location>
        <begin position="28"/>
        <end position="41"/>
    </location>
</feature>
<evidence type="ECO:0000313" key="7">
    <source>
        <dbReference type="EMBL" id="AOW05347.1"/>
    </source>
</evidence>
<feature type="domain" description="PHD-type" evidence="6">
    <location>
        <begin position="207"/>
        <end position="256"/>
    </location>
</feature>
<dbReference type="CDD" id="cd15534">
    <property type="entry name" value="PHD2_PHF12_Rco1"/>
    <property type="match status" value="1"/>
</dbReference>
<accession>A0A1D8NI85</accession>
<name>A0A1D8NI85_YARLL</name>
<feature type="region of interest" description="Disordered" evidence="5">
    <location>
        <begin position="1"/>
        <end position="205"/>
    </location>
</feature>
<keyword evidence="3" id="KW-0862">Zinc</keyword>
<protein>
    <recommendedName>
        <fullName evidence="6">PHD-type domain-containing protein</fullName>
    </recommendedName>
</protein>
<proteinExistence type="predicted"/>
<dbReference type="Proteomes" id="UP000182444">
    <property type="component" value="Chromosome 1E"/>
</dbReference>
<gene>
    <name evidence="7" type="ORF">YALI1_E15939g</name>
</gene>
<dbReference type="RefSeq" id="XP_503882.3">
    <property type="nucleotide sequence ID" value="XM_503882.4"/>
</dbReference>
<dbReference type="SUPFAM" id="SSF57903">
    <property type="entry name" value="FYVE/PHD zinc finger"/>
    <property type="match status" value="2"/>
</dbReference>
<dbReference type="InterPro" id="IPR019786">
    <property type="entry name" value="Zinc_finger_PHD-type_CS"/>
</dbReference>
<dbReference type="eggNOG" id="KOG4299">
    <property type="taxonomic scope" value="Eukaryota"/>
</dbReference>
<dbReference type="PROSITE" id="PS50016">
    <property type="entry name" value="ZF_PHD_2"/>
    <property type="match status" value="1"/>
</dbReference>
<evidence type="ECO:0000256" key="2">
    <source>
        <dbReference type="ARBA" id="ARBA00022771"/>
    </source>
</evidence>
<evidence type="ECO:0000256" key="1">
    <source>
        <dbReference type="ARBA" id="ARBA00022723"/>
    </source>
</evidence>
<dbReference type="PANTHER" id="PTHR47636">
    <property type="entry name" value="TRANSCRIPTIONAL REGULATORY PROTEIN RCO1"/>
    <property type="match status" value="1"/>
</dbReference>
<dbReference type="InterPro" id="IPR011011">
    <property type="entry name" value="Znf_FYVE_PHD"/>
</dbReference>
<dbReference type="InterPro" id="IPR052819">
    <property type="entry name" value="Chromatin_regulatory_protein"/>
</dbReference>
<dbReference type="VEuPathDB" id="FungiDB:YALI0_E12991g"/>
<reference evidence="7 8" key="1">
    <citation type="journal article" date="2016" name="PLoS ONE">
        <title>Sequence Assembly of Yarrowia lipolytica Strain W29/CLIB89 Shows Transposable Element Diversity.</title>
        <authorList>
            <person name="Magnan C."/>
            <person name="Yu J."/>
            <person name="Chang I."/>
            <person name="Jahn E."/>
            <person name="Kanomata Y."/>
            <person name="Wu J."/>
            <person name="Zeller M."/>
            <person name="Oakes M."/>
            <person name="Baldi P."/>
            <person name="Sandmeyer S."/>
        </authorList>
    </citation>
    <scope>NUCLEOTIDE SEQUENCE [LARGE SCALE GENOMIC DNA]</scope>
    <source>
        <strain evidence="8">CLIB89(W29)</strain>
    </source>
</reference>
<evidence type="ECO:0000256" key="3">
    <source>
        <dbReference type="ARBA" id="ARBA00022833"/>
    </source>
</evidence>
<dbReference type="GO" id="GO:0006357">
    <property type="term" value="P:regulation of transcription by RNA polymerase II"/>
    <property type="evidence" value="ECO:0007669"/>
    <property type="project" value="TreeGrafter"/>
</dbReference>
<dbReference type="GO" id="GO:0008270">
    <property type="term" value="F:zinc ion binding"/>
    <property type="evidence" value="ECO:0007669"/>
    <property type="project" value="UniProtKB-KW"/>
</dbReference>
<dbReference type="PANTHER" id="PTHR47636:SF1">
    <property type="entry name" value="TRANSCRIPTIONAL REGULATORY PROTEIN RCO1"/>
    <property type="match status" value="1"/>
</dbReference>